<keyword evidence="1" id="KW-0678">Repressor</keyword>
<dbReference type="KEGG" id="chq:AQ619_18410"/>
<geneLocation type="plasmid" evidence="7">
    <name>CB4 Plasmid</name>
</geneLocation>
<dbReference type="InterPro" id="IPR009061">
    <property type="entry name" value="DNA-bd_dom_put_sf"/>
</dbReference>
<dbReference type="Gene3D" id="1.10.1660.10">
    <property type="match status" value="1"/>
</dbReference>
<dbReference type="AlphaFoldDB" id="A0A0P0P4C1"/>
<dbReference type="PANTHER" id="PTHR30204">
    <property type="entry name" value="REDOX-CYCLING DRUG-SENSING TRANSCRIPTIONAL ACTIVATOR SOXR"/>
    <property type="match status" value="1"/>
</dbReference>
<evidence type="ECO:0000259" key="5">
    <source>
        <dbReference type="PROSITE" id="PS50937"/>
    </source>
</evidence>
<dbReference type="EMBL" id="CP013003">
    <property type="protein sequence ID" value="ALL15459.1"/>
    <property type="molecule type" value="Genomic_DNA"/>
</dbReference>
<dbReference type="Proteomes" id="UP000056905">
    <property type="component" value="Plasmid pCB4"/>
</dbReference>
<protein>
    <recommendedName>
        <fullName evidence="5">HTH merR-type domain-containing protein</fullName>
    </recommendedName>
</protein>
<feature type="domain" description="HTH merR-type" evidence="5">
    <location>
        <begin position="1"/>
        <end position="68"/>
    </location>
</feature>
<dbReference type="GO" id="GO:0003700">
    <property type="term" value="F:DNA-binding transcription factor activity"/>
    <property type="evidence" value="ECO:0007669"/>
    <property type="project" value="InterPro"/>
</dbReference>
<dbReference type="InterPro" id="IPR047057">
    <property type="entry name" value="MerR_fam"/>
</dbReference>
<dbReference type="RefSeq" id="WP_062152025.1">
    <property type="nucleotide sequence ID" value="NZ_CP013003.1"/>
</dbReference>
<evidence type="ECO:0000256" key="1">
    <source>
        <dbReference type="ARBA" id="ARBA00022491"/>
    </source>
</evidence>
<dbReference type="PANTHER" id="PTHR30204:SF69">
    <property type="entry name" value="MERR-FAMILY TRANSCRIPTIONAL REGULATOR"/>
    <property type="match status" value="1"/>
</dbReference>
<reference evidence="6 7" key="1">
    <citation type="submission" date="2015-10" db="EMBL/GenBank/DDBJ databases">
        <title>Conservation of the essential genome among Caulobacter and Brevundimonas species.</title>
        <authorList>
            <person name="Scott D."/>
            <person name="Ely B."/>
        </authorList>
    </citation>
    <scope>NUCLEOTIDE SEQUENCE [LARGE SCALE GENOMIC DNA]</scope>
    <source>
        <strain evidence="6 7">CB4</strain>
        <plasmid evidence="7">CB4 Plasmid</plasmid>
    </source>
</reference>
<keyword evidence="7" id="KW-1185">Reference proteome</keyword>
<keyword evidence="3" id="KW-0238">DNA-binding</keyword>
<evidence type="ECO:0000256" key="4">
    <source>
        <dbReference type="ARBA" id="ARBA00023163"/>
    </source>
</evidence>
<keyword evidence="2" id="KW-0805">Transcription regulation</keyword>
<evidence type="ECO:0000256" key="2">
    <source>
        <dbReference type="ARBA" id="ARBA00023015"/>
    </source>
</evidence>
<evidence type="ECO:0000256" key="3">
    <source>
        <dbReference type="ARBA" id="ARBA00023125"/>
    </source>
</evidence>
<evidence type="ECO:0000313" key="6">
    <source>
        <dbReference type="EMBL" id="ALL15459.1"/>
    </source>
</evidence>
<dbReference type="SMART" id="SM00422">
    <property type="entry name" value="HTH_MERR"/>
    <property type="match status" value="1"/>
</dbReference>
<organism evidence="6 7">
    <name type="scientific">Caulobacter henricii</name>
    <dbReference type="NCBI Taxonomy" id="69395"/>
    <lineage>
        <taxon>Bacteria</taxon>
        <taxon>Pseudomonadati</taxon>
        <taxon>Pseudomonadota</taxon>
        <taxon>Alphaproteobacteria</taxon>
        <taxon>Caulobacterales</taxon>
        <taxon>Caulobacteraceae</taxon>
        <taxon>Caulobacter</taxon>
    </lineage>
</organism>
<dbReference type="PROSITE" id="PS50937">
    <property type="entry name" value="HTH_MERR_2"/>
    <property type="match status" value="1"/>
</dbReference>
<name>A0A0P0P4C1_9CAUL</name>
<gene>
    <name evidence="6" type="ORF">AQ619_18410</name>
</gene>
<dbReference type="SUPFAM" id="SSF46955">
    <property type="entry name" value="Putative DNA-binding domain"/>
    <property type="match status" value="1"/>
</dbReference>
<proteinExistence type="predicted"/>
<keyword evidence="6" id="KW-0614">Plasmid</keyword>
<dbReference type="Pfam" id="PF13411">
    <property type="entry name" value="MerR_1"/>
    <property type="match status" value="1"/>
</dbReference>
<dbReference type="InterPro" id="IPR000551">
    <property type="entry name" value="MerR-type_HTH_dom"/>
</dbReference>
<accession>A0A0P0P4C1</accession>
<dbReference type="GO" id="GO:0003677">
    <property type="term" value="F:DNA binding"/>
    <property type="evidence" value="ECO:0007669"/>
    <property type="project" value="UniProtKB-KW"/>
</dbReference>
<keyword evidence="4" id="KW-0804">Transcription</keyword>
<evidence type="ECO:0000313" key="7">
    <source>
        <dbReference type="Proteomes" id="UP000056905"/>
    </source>
</evidence>
<sequence length="127" mass="14253">MQIRDLARLAQLTPRQLRRYEREGLIRPATIAQGQPRYAAQTAPLVRRINVLVDLGFTTGEIRTFLDRIDDQPSEHCAPVSDLQGRRIAKIDAVIAKLKATRAELVGLLVTDEALDVQDQATAVRRQ</sequence>